<keyword evidence="5" id="KW-1185">Reference proteome</keyword>
<dbReference type="GO" id="GO:0000166">
    <property type="term" value="F:nucleotide binding"/>
    <property type="evidence" value="ECO:0007669"/>
    <property type="project" value="InterPro"/>
</dbReference>
<organism evidence="4 5">
    <name type="scientific">Natrinema salifodinae</name>
    <dbReference type="NCBI Taxonomy" id="1202768"/>
    <lineage>
        <taxon>Archaea</taxon>
        <taxon>Methanobacteriati</taxon>
        <taxon>Methanobacteriota</taxon>
        <taxon>Stenosarchaea group</taxon>
        <taxon>Halobacteria</taxon>
        <taxon>Halobacteriales</taxon>
        <taxon>Natrialbaceae</taxon>
        <taxon>Natrinema</taxon>
    </lineage>
</organism>
<reference evidence="5" key="1">
    <citation type="submission" date="2016-10" db="EMBL/GenBank/DDBJ databases">
        <authorList>
            <person name="Varghese N."/>
        </authorList>
    </citation>
    <scope>NUCLEOTIDE SEQUENCE [LARGE SCALE GENOMIC DNA]</scope>
    <source>
        <strain evidence="5">CGMCC 1.12284</strain>
    </source>
</reference>
<dbReference type="eggNOG" id="arCOG01622">
    <property type="taxonomic scope" value="Archaea"/>
</dbReference>
<evidence type="ECO:0000256" key="1">
    <source>
        <dbReference type="SAM" id="MobiDB-lite"/>
    </source>
</evidence>
<dbReference type="SUPFAM" id="SSF55347">
    <property type="entry name" value="Glyceraldehyde-3-phosphate dehydrogenase-like, C-terminal domain"/>
    <property type="match status" value="1"/>
</dbReference>
<dbReference type="Pfam" id="PF22725">
    <property type="entry name" value="GFO_IDH_MocA_C3"/>
    <property type="match status" value="1"/>
</dbReference>
<feature type="compositionally biased region" description="Basic and acidic residues" evidence="1">
    <location>
        <begin position="336"/>
        <end position="352"/>
    </location>
</feature>
<name>A0A1I0M2X1_9EURY</name>
<gene>
    <name evidence="4" type="ORF">SAMN05216285_0366</name>
</gene>
<dbReference type="SUPFAM" id="SSF51735">
    <property type="entry name" value="NAD(P)-binding Rossmann-fold domains"/>
    <property type="match status" value="1"/>
</dbReference>
<dbReference type="Gene3D" id="3.30.360.10">
    <property type="entry name" value="Dihydrodipicolinate Reductase, domain 2"/>
    <property type="match status" value="1"/>
</dbReference>
<protein>
    <submittedName>
        <fullName evidence="4">Predicted dehydrogenase</fullName>
    </submittedName>
</protein>
<dbReference type="Proteomes" id="UP000183275">
    <property type="component" value="Unassembled WGS sequence"/>
</dbReference>
<dbReference type="RefSeq" id="WP_049991643.1">
    <property type="nucleotide sequence ID" value="NZ_FOIS01000001.1"/>
</dbReference>
<dbReference type="STRING" id="1202768.SAMN05216285_0366"/>
<dbReference type="EMBL" id="FOIS01000001">
    <property type="protein sequence ID" value="SEV82508.1"/>
    <property type="molecule type" value="Genomic_DNA"/>
</dbReference>
<evidence type="ECO:0000313" key="4">
    <source>
        <dbReference type="EMBL" id="SEV82508.1"/>
    </source>
</evidence>
<dbReference type="InterPro" id="IPR036291">
    <property type="entry name" value="NAD(P)-bd_dom_sf"/>
</dbReference>
<accession>A0A1I0M2X1</accession>
<dbReference type="PANTHER" id="PTHR43377:SF1">
    <property type="entry name" value="BILIVERDIN REDUCTASE A"/>
    <property type="match status" value="1"/>
</dbReference>
<evidence type="ECO:0000259" key="3">
    <source>
        <dbReference type="Pfam" id="PF22725"/>
    </source>
</evidence>
<evidence type="ECO:0000313" key="5">
    <source>
        <dbReference type="Proteomes" id="UP000183275"/>
    </source>
</evidence>
<dbReference type="OrthoDB" id="25239at2157"/>
<feature type="region of interest" description="Disordered" evidence="1">
    <location>
        <begin position="323"/>
        <end position="352"/>
    </location>
</feature>
<feature type="domain" description="GFO/IDH/MocA-like oxidoreductase" evidence="3">
    <location>
        <begin position="170"/>
        <end position="236"/>
    </location>
</feature>
<feature type="domain" description="Gfo/Idh/MocA-like oxidoreductase N-terminal" evidence="2">
    <location>
        <begin position="19"/>
        <end position="134"/>
    </location>
</feature>
<dbReference type="InterPro" id="IPR000683">
    <property type="entry name" value="Gfo/Idh/MocA-like_OxRdtase_N"/>
</dbReference>
<dbReference type="AlphaFoldDB" id="A0A1I0M2X1"/>
<evidence type="ECO:0000259" key="2">
    <source>
        <dbReference type="Pfam" id="PF01408"/>
    </source>
</evidence>
<dbReference type="InterPro" id="IPR051450">
    <property type="entry name" value="Gfo/Idh/MocA_Oxidoreductases"/>
</dbReference>
<dbReference type="Pfam" id="PF01408">
    <property type="entry name" value="GFO_IDH_MocA"/>
    <property type="match status" value="1"/>
</dbReference>
<dbReference type="PANTHER" id="PTHR43377">
    <property type="entry name" value="BILIVERDIN REDUCTASE A"/>
    <property type="match status" value="1"/>
</dbReference>
<dbReference type="Gene3D" id="3.40.50.720">
    <property type="entry name" value="NAD(P)-binding Rossmann-like Domain"/>
    <property type="match status" value="1"/>
</dbReference>
<dbReference type="InterPro" id="IPR055170">
    <property type="entry name" value="GFO_IDH_MocA-like_dom"/>
</dbReference>
<proteinExistence type="predicted"/>
<sequence length="352" mass="38499">MSTDPKADATTESATEAQLRAGVIGVGSMGENHARVYAGLPRVELAGVTDHDESVADRVAGEYGTESLDLETLLDRCDVVTVAVPTHAHYETVSTCLDAGVHVLVEKPIAETVEQGRRLADQAREAGLVLQVGHIERFNPAVQTIEELIDDLDVISIEAERLGPPIDRMAPGNVVHDLMVHDVDVVGSILDDRPHSVAAMGTDDGQYATATVEYDDAVATLTASRVTQKKVRRLAVTARECFVEVDYLDQSVLIHRDSYPEYLSDDGQPRYRHESVVERPHVDTGEPLRYELESFVEAARTASEPEVTAEDGIAALETVQLIDRLASGPTDETPDDERSPERDREREQEVEA</sequence>